<keyword evidence="6" id="KW-0687">Ribonucleoprotein</keyword>
<evidence type="ECO:0000256" key="1">
    <source>
        <dbReference type="ARBA" id="ARBA00004173"/>
    </source>
</evidence>
<dbReference type="PANTHER" id="PTHR21035:SF2">
    <property type="entry name" value="SMALL RIBOSOMAL SUBUNIT PROTEIN MS26"/>
    <property type="match status" value="1"/>
</dbReference>
<dbReference type="InterPro" id="IPR026140">
    <property type="entry name" value="Ribosomal_mS26"/>
</dbReference>
<comment type="subcellular location">
    <subcellularLocation>
        <location evidence="1">Mitochondrion</location>
    </subcellularLocation>
</comment>
<accession>A0A2A4JRW9</accession>
<evidence type="ECO:0000313" key="9">
    <source>
        <dbReference type="EMBL" id="PCG74213.1"/>
    </source>
</evidence>
<evidence type="ECO:0000256" key="3">
    <source>
        <dbReference type="ARBA" id="ARBA00022946"/>
    </source>
</evidence>
<proteinExistence type="inferred from homology"/>
<gene>
    <name evidence="9" type="ORF">B5V51_13644</name>
</gene>
<keyword evidence="5" id="KW-0496">Mitochondrion</keyword>
<comment type="similarity">
    <text evidence="2">Belongs to the mitochondrion-specific ribosomal protein mS26 family.</text>
</comment>
<organism evidence="9">
    <name type="scientific">Heliothis virescens</name>
    <name type="common">Tobacco budworm moth</name>
    <dbReference type="NCBI Taxonomy" id="7102"/>
    <lineage>
        <taxon>Eukaryota</taxon>
        <taxon>Metazoa</taxon>
        <taxon>Ecdysozoa</taxon>
        <taxon>Arthropoda</taxon>
        <taxon>Hexapoda</taxon>
        <taxon>Insecta</taxon>
        <taxon>Pterygota</taxon>
        <taxon>Neoptera</taxon>
        <taxon>Endopterygota</taxon>
        <taxon>Lepidoptera</taxon>
        <taxon>Glossata</taxon>
        <taxon>Ditrysia</taxon>
        <taxon>Noctuoidea</taxon>
        <taxon>Noctuidae</taxon>
        <taxon>Heliothinae</taxon>
        <taxon>Heliothis</taxon>
    </lineage>
</organism>
<dbReference type="STRING" id="7102.A0A2A4JRW9"/>
<evidence type="ECO:0000256" key="7">
    <source>
        <dbReference type="ARBA" id="ARBA00035138"/>
    </source>
</evidence>
<keyword evidence="4" id="KW-0689">Ribosomal protein</keyword>
<dbReference type="Pfam" id="PF14943">
    <property type="entry name" value="MRP-S26"/>
    <property type="match status" value="1"/>
</dbReference>
<reference evidence="9" key="1">
    <citation type="submission" date="2017-09" db="EMBL/GenBank/DDBJ databases">
        <title>Contemporary evolution of a Lepidopteran species, Heliothis virescens, in response to modern agricultural practices.</title>
        <authorList>
            <person name="Fritz M.L."/>
            <person name="Deyonke A.M."/>
            <person name="Papanicolaou A."/>
            <person name="Micinski S."/>
            <person name="Westbrook J."/>
            <person name="Gould F."/>
        </authorList>
    </citation>
    <scope>NUCLEOTIDE SEQUENCE [LARGE SCALE GENOMIC DNA]</scope>
    <source>
        <strain evidence="9">HvINT-</strain>
        <tissue evidence="9">Whole body</tissue>
    </source>
</reference>
<dbReference type="EMBL" id="NWSH01000785">
    <property type="protein sequence ID" value="PCG74213.1"/>
    <property type="molecule type" value="Genomic_DNA"/>
</dbReference>
<comment type="caution">
    <text evidence="9">The sequence shown here is derived from an EMBL/GenBank/DDBJ whole genome shotgun (WGS) entry which is preliminary data.</text>
</comment>
<dbReference type="AlphaFoldDB" id="A0A2A4JRW9"/>
<dbReference type="PANTHER" id="PTHR21035">
    <property type="entry name" value="28S RIBOSOMAL PROTEIN S26, MITOCHONDRIAL"/>
    <property type="match status" value="1"/>
</dbReference>
<evidence type="ECO:0000256" key="6">
    <source>
        <dbReference type="ARBA" id="ARBA00023274"/>
    </source>
</evidence>
<evidence type="ECO:0000256" key="5">
    <source>
        <dbReference type="ARBA" id="ARBA00023128"/>
    </source>
</evidence>
<keyword evidence="3" id="KW-0809">Transit peptide</keyword>
<dbReference type="GO" id="GO:0005763">
    <property type="term" value="C:mitochondrial small ribosomal subunit"/>
    <property type="evidence" value="ECO:0007669"/>
    <property type="project" value="InterPro"/>
</dbReference>
<name>A0A2A4JRW9_HELVI</name>
<evidence type="ECO:0000256" key="8">
    <source>
        <dbReference type="ARBA" id="ARBA00035344"/>
    </source>
</evidence>
<evidence type="ECO:0000256" key="2">
    <source>
        <dbReference type="ARBA" id="ARBA00009672"/>
    </source>
</evidence>
<sequence length="215" mass="25296">MLSQNSLLKRTWPMLVQSMEAHRKPRWLPVAKSKIYRIPKRPVISEEERLELMRLHNNYKTQMRSIRRFYHEEMIKERSSRESASSEMSQRLEAEEWVKCVELNDSWNIQVAAEREERRKLEVAALEEYALKRMEAHDKLQKEKIAKAAEEIRKQKELSKTFITPETIDAAIDHAIANPVDYNFAIDLKGNKYEGRDTQIVRNQGKEEKAASANA</sequence>
<evidence type="ECO:0000256" key="4">
    <source>
        <dbReference type="ARBA" id="ARBA00022980"/>
    </source>
</evidence>
<protein>
    <recommendedName>
        <fullName evidence="7">Small ribosomal subunit protein mS26</fullName>
    </recommendedName>
    <alternativeName>
        <fullName evidence="8">28S ribosomal protein S26, mitochondrial</fullName>
    </alternativeName>
</protein>